<sequence>MKIKHKKTKHYHHENILWLKDLKKSDIPIVGGKGANLGEVFDHFPVPNGFCITVNCYKHFMNETMIGSKIHGLLDELDVENTEQLELISKEIRKLILKQKFPSDIKKEILKNYKKLKNKKVAVRSSATAEDLPTASFAGQQDTYLNTKGNKDLIEAIQKCWASLFTSRAIYYREKNNFKHRDVLIAVVIQEMIDAKYAGVMFTIDPVNKKYILIEVVEGLGEALVSGQVTPNTYFMNKKTHYLEKKSENFKLDPTIITKISIIGEKIEKHYKYPQDIELALDKNNKIYILQSRPITTL</sequence>
<dbReference type="UniPathway" id="UPA00138"/>
<evidence type="ECO:0000256" key="5">
    <source>
        <dbReference type="ARBA" id="ARBA00011996"/>
    </source>
</evidence>
<dbReference type="InterPro" id="IPR006319">
    <property type="entry name" value="PEP_synth"/>
</dbReference>
<name>A0A075GB02_9EURY</name>
<comment type="cofactor">
    <cofactor evidence="1">
        <name>Mg(2+)</name>
        <dbReference type="ChEBI" id="CHEBI:18420"/>
    </cofactor>
</comment>
<dbReference type="Pfam" id="PF01326">
    <property type="entry name" value="PPDK_N"/>
    <property type="match status" value="1"/>
</dbReference>
<keyword evidence="6 16" id="KW-0808">Transferase</keyword>
<dbReference type="InterPro" id="IPR013815">
    <property type="entry name" value="ATP_grasp_subdomain_1"/>
</dbReference>
<evidence type="ECO:0000256" key="9">
    <source>
        <dbReference type="ARBA" id="ARBA00022777"/>
    </source>
</evidence>
<dbReference type="Gene3D" id="3.30.470.20">
    <property type="entry name" value="ATP-grasp fold, B domain"/>
    <property type="match status" value="2"/>
</dbReference>
<keyword evidence="10" id="KW-0067">ATP-binding</keyword>
<evidence type="ECO:0000259" key="15">
    <source>
        <dbReference type="Pfam" id="PF01326"/>
    </source>
</evidence>
<dbReference type="GO" id="GO:0006094">
    <property type="term" value="P:gluconeogenesis"/>
    <property type="evidence" value="ECO:0007669"/>
    <property type="project" value="UniProtKB-UniPathway"/>
</dbReference>
<dbReference type="EC" id="2.7.9.2" evidence="5"/>
<dbReference type="InterPro" id="IPR002192">
    <property type="entry name" value="PPDK_AMP/ATP-bd"/>
</dbReference>
<evidence type="ECO:0000256" key="4">
    <source>
        <dbReference type="ARBA" id="ARBA00007837"/>
    </source>
</evidence>
<evidence type="ECO:0000256" key="7">
    <source>
        <dbReference type="ARBA" id="ARBA00022723"/>
    </source>
</evidence>
<evidence type="ECO:0000256" key="13">
    <source>
        <dbReference type="ARBA" id="ARBA00047700"/>
    </source>
</evidence>
<reference evidence="16" key="1">
    <citation type="journal article" date="2014" name="Genome Biol. Evol.">
        <title>Pangenome evidence for extensive interdomain horizontal transfer affecting lineage core and shell genes in uncultured planktonic thaumarchaeota and euryarchaeota.</title>
        <authorList>
            <person name="Deschamps P."/>
            <person name="Zivanovic Y."/>
            <person name="Moreira D."/>
            <person name="Rodriguez-Valera F."/>
            <person name="Lopez-Garcia P."/>
        </authorList>
    </citation>
    <scope>NUCLEOTIDE SEQUENCE</scope>
</reference>
<comment type="pathway">
    <text evidence="3">Carbohydrate biosynthesis; gluconeogenesis.</text>
</comment>
<evidence type="ECO:0000313" key="16">
    <source>
        <dbReference type="EMBL" id="AIF00814.1"/>
    </source>
</evidence>
<feature type="domain" description="Pyruvate phosphate dikinase AMP/ATP-binding" evidence="15">
    <location>
        <begin position="28"/>
        <end position="244"/>
    </location>
</feature>
<evidence type="ECO:0000256" key="8">
    <source>
        <dbReference type="ARBA" id="ARBA00022741"/>
    </source>
</evidence>
<dbReference type="PANTHER" id="PTHR43030">
    <property type="entry name" value="PHOSPHOENOLPYRUVATE SYNTHASE"/>
    <property type="match status" value="1"/>
</dbReference>
<keyword evidence="16" id="KW-0670">Pyruvate</keyword>
<keyword evidence="8" id="KW-0547">Nucleotide-binding</keyword>
<dbReference type="GO" id="GO:0008986">
    <property type="term" value="F:pyruvate, water dikinase activity"/>
    <property type="evidence" value="ECO:0007669"/>
    <property type="project" value="UniProtKB-EC"/>
</dbReference>
<evidence type="ECO:0000256" key="1">
    <source>
        <dbReference type="ARBA" id="ARBA00001946"/>
    </source>
</evidence>
<dbReference type="AlphaFoldDB" id="A0A075GB02"/>
<evidence type="ECO:0000256" key="12">
    <source>
        <dbReference type="ARBA" id="ARBA00033470"/>
    </source>
</evidence>
<dbReference type="GO" id="GO:0005524">
    <property type="term" value="F:ATP binding"/>
    <property type="evidence" value="ECO:0007669"/>
    <property type="project" value="UniProtKB-KW"/>
</dbReference>
<comment type="similarity">
    <text evidence="4">Belongs to the PEP-utilizing enzyme family.</text>
</comment>
<keyword evidence="7" id="KW-0479">Metal-binding</keyword>
<proteinExistence type="inferred from homology"/>
<organism evidence="16">
    <name type="scientific">uncultured marine group II/III euryarchaeote KM3_139_C07</name>
    <dbReference type="NCBI Taxonomy" id="1457870"/>
    <lineage>
        <taxon>Archaea</taxon>
        <taxon>Methanobacteriati</taxon>
        <taxon>Methanobacteriota</taxon>
        <taxon>environmental samples</taxon>
    </lineage>
</organism>
<evidence type="ECO:0000256" key="6">
    <source>
        <dbReference type="ARBA" id="ARBA00022679"/>
    </source>
</evidence>
<evidence type="ECO:0000256" key="14">
    <source>
        <dbReference type="ARBA" id="ARBA00071420"/>
    </source>
</evidence>
<protein>
    <recommendedName>
        <fullName evidence="14">Probable phosphoenolpyruvate synthase</fullName>
        <ecNumber evidence="5">2.7.9.2</ecNumber>
    </recommendedName>
    <alternativeName>
        <fullName evidence="12">Pyruvate, water dikinase</fullName>
    </alternativeName>
</protein>
<gene>
    <name evidence="16" type="primary">pps</name>
    <name evidence="16" type="synonym">ppsA</name>
</gene>
<dbReference type="PANTHER" id="PTHR43030:SF1">
    <property type="entry name" value="PHOSPHOENOLPYRUVATE SYNTHASE"/>
    <property type="match status" value="1"/>
</dbReference>
<accession>A0A075GB02</accession>
<dbReference type="GO" id="GO:0046872">
    <property type="term" value="F:metal ion binding"/>
    <property type="evidence" value="ECO:0007669"/>
    <property type="project" value="UniProtKB-KW"/>
</dbReference>
<evidence type="ECO:0000256" key="10">
    <source>
        <dbReference type="ARBA" id="ARBA00022840"/>
    </source>
</evidence>
<evidence type="ECO:0000256" key="2">
    <source>
        <dbReference type="ARBA" id="ARBA00002988"/>
    </source>
</evidence>
<comment type="catalytic activity">
    <reaction evidence="13">
        <text>pyruvate + ATP + H2O = phosphoenolpyruvate + AMP + phosphate + 2 H(+)</text>
        <dbReference type="Rhea" id="RHEA:11364"/>
        <dbReference type="ChEBI" id="CHEBI:15361"/>
        <dbReference type="ChEBI" id="CHEBI:15377"/>
        <dbReference type="ChEBI" id="CHEBI:15378"/>
        <dbReference type="ChEBI" id="CHEBI:30616"/>
        <dbReference type="ChEBI" id="CHEBI:43474"/>
        <dbReference type="ChEBI" id="CHEBI:58702"/>
        <dbReference type="ChEBI" id="CHEBI:456215"/>
        <dbReference type="EC" id="2.7.9.2"/>
    </reaction>
</comment>
<dbReference type="EMBL" id="KF900602">
    <property type="protein sequence ID" value="AIF00814.1"/>
    <property type="molecule type" value="Genomic_DNA"/>
</dbReference>
<evidence type="ECO:0000256" key="3">
    <source>
        <dbReference type="ARBA" id="ARBA00004742"/>
    </source>
</evidence>
<evidence type="ECO:0000256" key="11">
    <source>
        <dbReference type="ARBA" id="ARBA00022842"/>
    </source>
</evidence>
<dbReference type="FunFam" id="3.30.1490.20:FF:000010">
    <property type="entry name" value="Phosphoenolpyruvate synthase"/>
    <property type="match status" value="1"/>
</dbReference>
<keyword evidence="11" id="KW-0460">Magnesium</keyword>
<comment type="function">
    <text evidence="2">Catalyzes the phosphorylation of pyruvate to phosphoenolpyruvate.</text>
</comment>
<keyword evidence="9" id="KW-0418">Kinase</keyword>
<dbReference type="SUPFAM" id="SSF56059">
    <property type="entry name" value="Glutathione synthetase ATP-binding domain-like"/>
    <property type="match status" value="1"/>
</dbReference>
<dbReference type="Gene3D" id="3.30.1490.20">
    <property type="entry name" value="ATP-grasp fold, A domain"/>
    <property type="match status" value="1"/>
</dbReference>